<dbReference type="Gene3D" id="3.60.110.10">
    <property type="entry name" value="Carbon-nitrogen hydrolase"/>
    <property type="match status" value="1"/>
</dbReference>
<proteinExistence type="predicted"/>
<evidence type="ECO:0000313" key="2">
    <source>
        <dbReference type="EMBL" id="MDC7788684.1"/>
    </source>
</evidence>
<sequence length="332" mass="36579">MVDFTVELIKEAQQDTGAIHGVLFPEYALDWSTFEALKNRVLDEFPKLEFLVSGSSSNCGNQKGNFALSAVFLDIELREADAAGSPRTARTCFVGSRSKHHPWRIDEPQVSNYALGSTLDPRAVWWEATPLGPREIKFNVFRSSSAFTTLICEDLARSDPCHAVLRDVGPNLVFVMLMDGPQLKSRWSARYSTTLADDPGCSVLKYTSLGLIERANDTAMYDRSRVVALWKDDTGKSVEVQCPAGAHGVVLTLSDCRVVEETLDGRRTNAARAWRFHSQHPITLRPRTAEQRDMLSRVLSDGAVPTPAASVAARGAATSTRGRTRARKAAPR</sequence>
<reference evidence="2" key="1">
    <citation type="journal article" date="2023" name="Microbiol Resour">
        <title>Genome Sequences of Rhodoplanes serenus and Two Thermotolerant Strains, Rhodoplanes tepidamans and 'Rhodoplanes cryptolactis,' Further Refine the Genus.</title>
        <authorList>
            <person name="Rayyan A.A."/>
            <person name="Kyndt J.A."/>
        </authorList>
    </citation>
    <scope>NUCLEOTIDE SEQUENCE</scope>
    <source>
        <strain evidence="2">DSM 9987</strain>
    </source>
</reference>
<feature type="compositionally biased region" description="Low complexity" evidence="1">
    <location>
        <begin position="306"/>
        <end position="321"/>
    </location>
</feature>
<evidence type="ECO:0000256" key="1">
    <source>
        <dbReference type="SAM" id="MobiDB-lite"/>
    </source>
</evidence>
<dbReference type="Proteomes" id="UP001165652">
    <property type="component" value="Unassembled WGS sequence"/>
</dbReference>
<protein>
    <recommendedName>
        <fullName evidence="4">CN hydrolase domain-containing protein</fullName>
    </recommendedName>
</protein>
<organism evidence="2 3">
    <name type="scientific">Rhodoplanes tepidamans</name>
    <name type="common">Rhodoplanes cryptolactis</name>
    <dbReference type="NCBI Taxonomy" id="200616"/>
    <lineage>
        <taxon>Bacteria</taxon>
        <taxon>Pseudomonadati</taxon>
        <taxon>Pseudomonadota</taxon>
        <taxon>Alphaproteobacteria</taxon>
        <taxon>Hyphomicrobiales</taxon>
        <taxon>Nitrobacteraceae</taxon>
        <taxon>Rhodoplanes</taxon>
    </lineage>
</organism>
<comment type="caution">
    <text evidence="2">The sequence shown here is derived from an EMBL/GenBank/DDBJ whole genome shotgun (WGS) entry which is preliminary data.</text>
</comment>
<name>A0ABT5JGI2_RHOTP</name>
<gene>
    <name evidence="2" type="ORF">PQJ73_23590</name>
</gene>
<accession>A0ABT5JGI2</accession>
<keyword evidence="3" id="KW-1185">Reference proteome</keyword>
<evidence type="ECO:0008006" key="4">
    <source>
        <dbReference type="Google" id="ProtNLM"/>
    </source>
</evidence>
<feature type="compositionally biased region" description="Basic residues" evidence="1">
    <location>
        <begin position="322"/>
        <end position="332"/>
    </location>
</feature>
<dbReference type="RefSeq" id="WP_272779515.1">
    <property type="nucleotide sequence ID" value="NZ_JAQQLI010000049.1"/>
</dbReference>
<dbReference type="EMBL" id="JAQQLI010000049">
    <property type="protein sequence ID" value="MDC7788684.1"/>
    <property type="molecule type" value="Genomic_DNA"/>
</dbReference>
<evidence type="ECO:0000313" key="3">
    <source>
        <dbReference type="Proteomes" id="UP001165652"/>
    </source>
</evidence>
<reference evidence="2" key="2">
    <citation type="submission" date="2023-02" db="EMBL/GenBank/DDBJ databases">
        <authorList>
            <person name="Rayyan A."/>
            <person name="Meyer T."/>
            <person name="Kyndt J.A."/>
        </authorList>
    </citation>
    <scope>NUCLEOTIDE SEQUENCE</scope>
    <source>
        <strain evidence="2">DSM 9987</strain>
    </source>
</reference>
<feature type="region of interest" description="Disordered" evidence="1">
    <location>
        <begin position="306"/>
        <end position="332"/>
    </location>
</feature>
<dbReference type="InterPro" id="IPR036526">
    <property type="entry name" value="C-N_Hydrolase_sf"/>
</dbReference>